<accession>A0A5P2YB64</accession>
<feature type="domain" description="Glycosyltransferase 2-like" evidence="1">
    <location>
        <begin position="11"/>
        <end position="139"/>
    </location>
</feature>
<dbReference type="EMBL" id="MK593451">
    <property type="protein sequence ID" value="QEV83836.1"/>
    <property type="molecule type" value="Genomic_DNA"/>
</dbReference>
<evidence type="ECO:0000313" key="2">
    <source>
        <dbReference type="EMBL" id="QEV83836.1"/>
    </source>
</evidence>
<dbReference type="InterPro" id="IPR050834">
    <property type="entry name" value="Glycosyltransf_2"/>
</dbReference>
<proteinExistence type="predicted"/>
<dbReference type="GO" id="GO:0016740">
    <property type="term" value="F:transferase activity"/>
    <property type="evidence" value="ECO:0007669"/>
    <property type="project" value="UniProtKB-KW"/>
</dbReference>
<organism evidence="2">
    <name type="scientific">Klebsiella pneumoniae</name>
    <dbReference type="NCBI Taxonomy" id="573"/>
    <lineage>
        <taxon>Bacteria</taxon>
        <taxon>Pseudomonadati</taxon>
        <taxon>Pseudomonadota</taxon>
        <taxon>Gammaproteobacteria</taxon>
        <taxon>Enterobacterales</taxon>
        <taxon>Enterobacteriaceae</taxon>
        <taxon>Klebsiella/Raoultella group</taxon>
        <taxon>Klebsiella</taxon>
        <taxon>Klebsiella pneumoniae complex</taxon>
    </lineage>
</organism>
<dbReference type="Pfam" id="PF00535">
    <property type="entry name" value="Glycos_transf_2"/>
    <property type="match status" value="1"/>
</dbReference>
<dbReference type="SUPFAM" id="SSF53448">
    <property type="entry name" value="Nucleotide-diphospho-sugar transferases"/>
    <property type="match status" value="1"/>
</dbReference>
<dbReference type="InterPro" id="IPR029044">
    <property type="entry name" value="Nucleotide-diphossugar_trans"/>
</dbReference>
<dbReference type="InterPro" id="IPR001173">
    <property type="entry name" value="Glyco_trans_2-like"/>
</dbReference>
<keyword evidence="2" id="KW-0808">Transferase</keyword>
<protein>
    <submittedName>
        <fullName evidence="2">Glycosyl transferase</fullName>
    </submittedName>
</protein>
<dbReference type="CDD" id="cd00761">
    <property type="entry name" value="Glyco_tranf_GTA_type"/>
    <property type="match status" value="1"/>
</dbReference>
<reference evidence="2" key="1">
    <citation type="submission" date="2019-03" db="EMBL/GenBank/DDBJ databases">
        <title>Genomic surveillance for hypervirulence and multi-drug resistance in invasive Klebsiella pneumoniae from south and southeast Asia.</title>
        <authorList>
            <person name="Wyres K.L."/>
            <person name="Nguyen T.N.T."/>
            <person name="Lam M.M.C."/>
            <person name="Judd L.M."/>
            <person name="van Vinh Chau N."/>
            <person name="Dance D.A.B."/>
            <person name="Ip M."/>
            <person name="Karkey A."/>
            <person name="Ling C.L."/>
            <person name="Miliya T."/>
            <person name="Newton P.N."/>
            <person name="Nguyen L."/>
            <person name="Sengduangphachanh A."/>
            <person name="Turner P."/>
            <person name="Veeraraghavan B."/>
            <person name="Voong Vinh P."/>
            <person name="Vongsouvath M."/>
            <person name="Thomson N.R."/>
            <person name="Baker S."/>
            <person name="Holt K.E."/>
        </authorList>
    </citation>
    <scope>NUCLEOTIDE SEQUENCE</scope>
    <source>
        <strain evidence="2">030911-40006</strain>
    </source>
</reference>
<evidence type="ECO:0000259" key="1">
    <source>
        <dbReference type="Pfam" id="PF00535"/>
    </source>
</evidence>
<gene>
    <name evidence="2" type="primary">wcuP</name>
</gene>
<sequence>MTTSNKNPLVSVYISTYNRVDKLKRAISSVLNQDYSNVEVIICDDASTDGTQEYMEGLVNRTENIFYFRNEINKGACATRNLAIYNARGEFITGLDDDDEFKSNRISYFISNWDERYSFLCANFTNVYADLTSKNYYLGKQKELTYKDLLFHNEASNQIFTRTSKLRDIGGFDISVKRLQDWDTWLRLSHKHGSFLRLSDSTYIMHNDHSPTEMRVSNASKITDSLSSLMKRNIGIYSQQDRKYMNFLISYLNQESGFCESLYWGILKLNPRFIVKYFIN</sequence>
<dbReference type="PANTHER" id="PTHR43685:SF2">
    <property type="entry name" value="GLYCOSYLTRANSFERASE 2-LIKE DOMAIN-CONTAINING PROTEIN"/>
    <property type="match status" value="1"/>
</dbReference>
<dbReference type="PANTHER" id="PTHR43685">
    <property type="entry name" value="GLYCOSYLTRANSFERASE"/>
    <property type="match status" value="1"/>
</dbReference>
<dbReference type="RefSeq" id="WP_204136792.1">
    <property type="nucleotide sequence ID" value="NZ_CAXOBJ010000025.1"/>
</dbReference>
<name>A0A5P2YB64_KLEPN</name>
<dbReference type="AlphaFoldDB" id="A0A5P2YB64"/>
<dbReference type="Gene3D" id="3.90.550.10">
    <property type="entry name" value="Spore Coat Polysaccharide Biosynthesis Protein SpsA, Chain A"/>
    <property type="match status" value="1"/>
</dbReference>